<proteinExistence type="predicted"/>
<name>A0A1H7IVS2_9GAMM</name>
<evidence type="ECO:0000313" key="1">
    <source>
        <dbReference type="EMBL" id="SEK66344.1"/>
    </source>
</evidence>
<dbReference type="OrthoDB" id="5769495at2"/>
<keyword evidence="2" id="KW-1185">Reference proteome</keyword>
<dbReference type="Proteomes" id="UP000199256">
    <property type="component" value="Unassembled WGS sequence"/>
</dbReference>
<reference evidence="2" key="1">
    <citation type="submission" date="2016-10" db="EMBL/GenBank/DDBJ databases">
        <authorList>
            <person name="Varghese N."/>
            <person name="Submissions S."/>
        </authorList>
    </citation>
    <scope>NUCLEOTIDE SEQUENCE [LARGE SCALE GENOMIC DNA]</scope>
    <source>
        <strain evidence="2">DSM 241</strain>
    </source>
</reference>
<dbReference type="AlphaFoldDB" id="A0A1H7IVS2"/>
<organism evidence="1 2">
    <name type="scientific">Ectothiorhodospira marina</name>
    <dbReference type="NCBI Taxonomy" id="1396821"/>
    <lineage>
        <taxon>Bacteria</taxon>
        <taxon>Pseudomonadati</taxon>
        <taxon>Pseudomonadota</taxon>
        <taxon>Gammaproteobacteria</taxon>
        <taxon>Chromatiales</taxon>
        <taxon>Ectothiorhodospiraceae</taxon>
        <taxon>Ectothiorhodospira</taxon>
    </lineage>
</organism>
<dbReference type="STRING" id="1396821.SAMN05444515_10411"/>
<dbReference type="EMBL" id="FOAA01000004">
    <property type="protein sequence ID" value="SEK66344.1"/>
    <property type="molecule type" value="Genomic_DNA"/>
</dbReference>
<evidence type="ECO:0000313" key="2">
    <source>
        <dbReference type="Proteomes" id="UP000199256"/>
    </source>
</evidence>
<accession>A0A1H7IVS2</accession>
<gene>
    <name evidence="1" type="ORF">SAMN05444515_10411</name>
</gene>
<dbReference type="RefSeq" id="WP_090251663.1">
    <property type="nucleotide sequence ID" value="NZ_FOAA01000004.1"/>
</dbReference>
<sequence>MTYDSTFDQTRLDQLAQQHLGGTNISGRILFFGDPEENRLDLATWQLDNDEDYEAIKGSDFKLHMMELLDTLLTYRAQHERPNAGQGAIHIKSGTLTIEWLPRDAVEAMRDENIKGG</sequence>
<protein>
    <submittedName>
        <fullName evidence="1">Uncharacterized protein</fullName>
    </submittedName>
</protein>